<feature type="transmembrane region" description="Helical" evidence="6">
    <location>
        <begin position="163"/>
        <end position="182"/>
    </location>
</feature>
<evidence type="ECO:0000256" key="1">
    <source>
        <dbReference type="ARBA" id="ARBA00004651"/>
    </source>
</evidence>
<dbReference type="GO" id="GO:0005886">
    <property type="term" value="C:plasma membrane"/>
    <property type="evidence" value="ECO:0007669"/>
    <property type="project" value="UniProtKB-SubCell"/>
</dbReference>
<evidence type="ECO:0000259" key="7">
    <source>
        <dbReference type="PROSITE" id="PS50850"/>
    </source>
</evidence>
<feature type="transmembrane region" description="Helical" evidence="6">
    <location>
        <begin position="100"/>
        <end position="121"/>
    </location>
</feature>
<dbReference type="InterPro" id="IPR011701">
    <property type="entry name" value="MFS"/>
</dbReference>
<dbReference type="EMBL" id="CP016808">
    <property type="protein sequence ID" value="ANY66102.1"/>
    <property type="molecule type" value="Genomic_DNA"/>
</dbReference>
<gene>
    <name evidence="8" type="ORF">BBD42_06250</name>
</gene>
<keyword evidence="3 6" id="KW-0812">Transmembrane</keyword>
<feature type="domain" description="Major facilitator superfamily (MFS) profile" evidence="7">
    <location>
        <begin position="9"/>
        <end position="388"/>
    </location>
</feature>
<name>A0A1B2DEF4_9BACL</name>
<dbReference type="Gene3D" id="1.20.1250.20">
    <property type="entry name" value="MFS general substrate transporter like domains"/>
    <property type="match status" value="2"/>
</dbReference>
<dbReference type="PANTHER" id="PTHR23531:SF1">
    <property type="entry name" value="QUINOLENE RESISTANCE PROTEIN NORA"/>
    <property type="match status" value="1"/>
</dbReference>
<dbReference type="RefSeq" id="WP_099517475.1">
    <property type="nucleotide sequence ID" value="NZ_CP016808.1"/>
</dbReference>
<evidence type="ECO:0000256" key="2">
    <source>
        <dbReference type="ARBA" id="ARBA00022448"/>
    </source>
</evidence>
<dbReference type="CDD" id="cd17489">
    <property type="entry name" value="MFS_YfcJ_like"/>
    <property type="match status" value="1"/>
</dbReference>
<evidence type="ECO:0000256" key="5">
    <source>
        <dbReference type="ARBA" id="ARBA00023136"/>
    </source>
</evidence>
<feature type="transmembrane region" description="Helical" evidence="6">
    <location>
        <begin position="243"/>
        <end position="263"/>
    </location>
</feature>
<accession>A0A1B2DEF4</accession>
<feature type="transmembrane region" description="Helical" evidence="6">
    <location>
        <begin position="133"/>
        <end position="157"/>
    </location>
</feature>
<evidence type="ECO:0000256" key="6">
    <source>
        <dbReference type="SAM" id="Phobius"/>
    </source>
</evidence>
<dbReference type="SUPFAM" id="SSF103473">
    <property type="entry name" value="MFS general substrate transporter"/>
    <property type="match status" value="1"/>
</dbReference>
<comment type="subcellular location">
    <subcellularLocation>
        <location evidence="1">Cell membrane</location>
        <topology evidence="1">Multi-pass membrane protein</topology>
    </subcellularLocation>
</comment>
<dbReference type="InterPro" id="IPR036259">
    <property type="entry name" value="MFS_trans_sf"/>
</dbReference>
<keyword evidence="2" id="KW-0813">Transport</keyword>
<keyword evidence="5 6" id="KW-0472">Membrane</keyword>
<feature type="transmembrane region" description="Helical" evidence="6">
    <location>
        <begin position="305"/>
        <end position="326"/>
    </location>
</feature>
<dbReference type="InterPro" id="IPR020846">
    <property type="entry name" value="MFS_dom"/>
</dbReference>
<evidence type="ECO:0000256" key="3">
    <source>
        <dbReference type="ARBA" id="ARBA00022692"/>
    </source>
</evidence>
<dbReference type="PANTHER" id="PTHR23531">
    <property type="entry name" value="QUINOLENE RESISTANCE PROTEIN NORA"/>
    <property type="match status" value="1"/>
</dbReference>
<protein>
    <recommendedName>
        <fullName evidence="7">Major facilitator superfamily (MFS) profile domain-containing protein</fullName>
    </recommendedName>
</protein>
<feature type="transmembrane region" description="Helical" evidence="6">
    <location>
        <begin position="213"/>
        <end position="237"/>
    </location>
</feature>
<feature type="transmembrane region" description="Helical" evidence="6">
    <location>
        <begin position="275"/>
        <end position="293"/>
    </location>
</feature>
<reference evidence="8" key="1">
    <citation type="submission" date="2016-08" db="EMBL/GenBank/DDBJ databases">
        <title>Complete Genome Seqeunce of Paenibacillus sp. BIHB 4019 from tea rhizoplane.</title>
        <authorList>
            <person name="Thakur R."/>
            <person name="Swarnkar M.K."/>
            <person name="Gulati A."/>
        </authorList>
    </citation>
    <scope>NUCLEOTIDE SEQUENCE [LARGE SCALE GENOMIC DNA]</scope>
    <source>
        <strain evidence="8">BIHB4019</strain>
    </source>
</reference>
<feature type="transmembrane region" description="Helical" evidence="6">
    <location>
        <begin position="75"/>
        <end position="94"/>
    </location>
</feature>
<evidence type="ECO:0000313" key="8">
    <source>
        <dbReference type="EMBL" id="ANY66102.1"/>
    </source>
</evidence>
<keyword evidence="4 6" id="KW-1133">Transmembrane helix</keyword>
<proteinExistence type="predicted"/>
<organism evidence="8">
    <name type="scientific">Paenibacillus sp. BIHB 4019</name>
    <dbReference type="NCBI Taxonomy" id="1870819"/>
    <lineage>
        <taxon>Bacteria</taxon>
        <taxon>Bacillati</taxon>
        <taxon>Bacillota</taxon>
        <taxon>Bacilli</taxon>
        <taxon>Bacillales</taxon>
        <taxon>Paenibacillaceae</taxon>
        <taxon>Paenibacillus</taxon>
    </lineage>
</organism>
<dbReference type="Pfam" id="PF07690">
    <property type="entry name" value="MFS_1"/>
    <property type="match status" value="1"/>
</dbReference>
<sequence length="402" mass="43154">MREALWSKNFILLMGSNLLLFMALEMLLPTLPVFAAEQGGSQTQIGLIMGLFTFTAVISRLGTGYGIKRLGQKKLLLLGVAISLIALTGYYLAATLAVLLVLRVVHGVGFGIATTLFGTAASDLVPASRRGEGMGFFATGNSISFALGPFFGIWIMTEYGFKALFLIGAVVMLLSLISTCFVRFPRVEKKAPAAAAPVAETGSWMDSVVERKAFMPSLLGLLIGIPFGTVLSFIALFGKEQGLGSVGIFFLVVAISEFLIRFISGPLFDRKGRMWVLLPAAILCIIASVMLYFTHSTAMLLLSGLFYGFGFGALFPALQAWVIDLVEPERRGVATATYYNAFDIGIGSGSILLGAVAAVTNYSTMYLLSGGFFVLYIVLYVGFERRLRSKASSKSSSKSIQA</sequence>
<evidence type="ECO:0000256" key="4">
    <source>
        <dbReference type="ARBA" id="ARBA00022989"/>
    </source>
</evidence>
<dbReference type="GO" id="GO:0022857">
    <property type="term" value="F:transmembrane transporter activity"/>
    <property type="evidence" value="ECO:0007669"/>
    <property type="project" value="InterPro"/>
</dbReference>
<dbReference type="InterPro" id="IPR052714">
    <property type="entry name" value="MFS_Exporter"/>
</dbReference>
<dbReference type="PROSITE" id="PS50850">
    <property type="entry name" value="MFS"/>
    <property type="match status" value="1"/>
</dbReference>
<feature type="transmembrane region" description="Helical" evidence="6">
    <location>
        <begin position="45"/>
        <end position="63"/>
    </location>
</feature>
<feature type="transmembrane region" description="Helical" evidence="6">
    <location>
        <begin position="365"/>
        <end position="383"/>
    </location>
</feature>
<dbReference type="AlphaFoldDB" id="A0A1B2DEF4"/>
<feature type="transmembrane region" description="Helical" evidence="6">
    <location>
        <begin position="338"/>
        <end position="359"/>
    </location>
</feature>